<accession>A0A382PTQ9</accession>
<organism evidence="2">
    <name type="scientific">marine metagenome</name>
    <dbReference type="NCBI Taxonomy" id="408172"/>
    <lineage>
        <taxon>unclassified sequences</taxon>
        <taxon>metagenomes</taxon>
        <taxon>ecological metagenomes</taxon>
    </lineage>
</organism>
<dbReference type="PROSITE" id="PS51257">
    <property type="entry name" value="PROKAR_LIPOPROTEIN"/>
    <property type="match status" value="1"/>
</dbReference>
<evidence type="ECO:0000259" key="1">
    <source>
        <dbReference type="Pfam" id="PF09084"/>
    </source>
</evidence>
<evidence type="ECO:0000313" key="2">
    <source>
        <dbReference type="EMBL" id="SVC76616.1"/>
    </source>
</evidence>
<protein>
    <recommendedName>
        <fullName evidence="1">SsuA/THI5-like domain-containing protein</fullName>
    </recommendedName>
</protein>
<dbReference type="InterPro" id="IPR027939">
    <property type="entry name" value="NMT1/THI5"/>
</dbReference>
<reference evidence="2" key="1">
    <citation type="submission" date="2018-05" db="EMBL/GenBank/DDBJ databases">
        <authorList>
            <person name="Lanie J.A."/>
            <person name="Ng W.-L."/>
            <person name="Kazmierczak K.M."/>
            <person name="Andrzejewski T.M."/>
            <person name="Davidsen T.M."/>
            <person name="Wayne K.J."/>
            <person name="Tettelin H."/>
            <person name="Glass J.I."/>
            <person name="Rusch D."/>
            <person name="Podicherti R."/>
            <person name="Tsui H.-C.T."/>
            <person name="Winkler M.E."/>
        </authorList>
    </citation>
    <scope>NUCLEOTIDE SEQUENCE</scope>
</reference>
<sequence length="259" mass="28701">MKINIILLAIFFIFFGCEKNNGISLALDWYPNSNHAGIYAALEEGYFDEENLNLEVYTPSDPTAIISSVASGRDEFGLSYAPDILQAQSVGLEIVSVLSIAQHPLNSIMTLRERKINSPKDLEGLKIGYPGIPSNKAMLETVLNSEGLTIDDVEILDVGFELVRALISGSVDAIIGAYWTHESIVMDLQGFEVDVMRLEEWGVPDYYELVLIVNKDFLVNNDSEVEKMISAFSKGYEYAINHPEDSINSIIKIAGKEIV</sequence>
<dbReference type="PANTHER" id="PTHR31528:SF3">
    <property type="entry name" value="THIAMINE BIOSYNTHESIS PROTEIN HI_0357-RELATED"/>
    <property type="match status" value="1"/>
</dbReference>
<gene>
    <name evidence="2" type="ORF">METZ01_LOCUS329470</name>
</gene>
<dbReference type="PANTHER" id="PTHR31528">
    <property type="entry name" value="4-AMINO-5-HYDROXYMETHYL-2-METHYLPYRIMIDINE PHOSPHATE SYNTHASE THI11-RELATED"/>
    <property type="match status" value="1"/>
</dbReference>
<feature type="domain" description="SsuA/THI5-like" evidence="1">
    <location>
        <begin position="32"/>
        <end position="245"/>
    </location>
</feature>
<dbReference type="InterPro" id="IPR015168">
    <property type="entry name" value="SsuA/THI5"/>
</dbReference>
<proteinExistence type="predicted"/>
<feature type="non-terminal residue" evidence="2">
    <location>
        <position position="259"/>
    </location>
</feature>
<dbReference type="Gene3D" id="3.40.190.10">
    <property type="entry name" value="Periplasmic binding protein-like II"/>
    <property type="match status" value="2"/>
</dbReference>
<name>A0A382PTQ9_9ZZZZ</name>
<dbReference type="GO" id="GO:0009228">
    <property type="term" value="P:thiamine biosynthetic process"/>
    <property type="evidence" value="ECO:0007669"/>
    <property type="project" value="InterPro"/>
</dbReference>
<dbReference type="EMBL" id="UINC01109657">
    <property type="protein sequence ID" value="SVC76616.1"/>
    <property type="molecule type" value="Genomic_DNA"/>
</dbReference>
<dbReference type="SUPFAM" id="SSF53850">
    <property type="entry name" value="Periplasmic binding protein-like II"/>
    <property type="match status" value="1"/>
</dbReference>
<dbReference type="Pfam" id="PF09084">
    <property type="entry name" value="NMT1"/>
    <property type="match status" value="1"/>
</dbReference>
<dbReference type="AlphaFoldDB" id="A0A382PTQ9"/>